<name>A0ABU6VYW3_9FABA</name>
<evidence type="ECO:0000313" key="3">
    <source>
        <dbReference type="Proteomes" id="UP001341840"/>
    </source>
</evidence>
<keyword evidence="3" id="KW-1185">Reference proteome</keyword>
<reference evidence="2 3" key="1">
    <citation type="journal article" date="2023" name="Plants (Basel)">
        <title>Bridging the Gap: Combining Genomics and Transcriptomics Approaches to Understand Stylosanthes scabra, an Orphan Legume from the Brazilian Caatinga.</title>
        <authorList>
            <person name="Ferreira-Neto J.R.C."/>
            <person name="da Silva M.D."/>
            <person name="Binneck E."/>
            <person name="de Melo N.F."/>
            <person name="da Silva R.H."/>
            <person name="de Melo A.L.T.M."/>
            <person name="Pandolfi V."/>
            <person name="Bustamante F.O."/>
            <person name="Brasileiro-Vidal A.C."/>
            <person name="Benko-Iseppon A.M."/>
        </authorList>
    </citation>
    <scope>NUCLEOTIDE SEQUENCE [LARGE SCALE GENOMIC DNA]</scope>
    <source>
        <tissue evidence="2">Leaves</tissue>
    </source>
</reference>
<organism evidence="2 3">
    <name type="scientific">Stylosanthes scabra</name>
    <dbReference type="NCBI Taxonomy" id="79078"/>
    <lineage>
        <taxon>Eukaryota</taxon>
        <taxon>Viridiplantae</taxon>
        <taxon>Streptophyta</taxon>
        <taxon>Embryophyta</taxon>
        <taxon>Tracheophyta</taxon>
        <taxon>Spermatophyta</taxon>
        <taxon>Magnoliopsida</taxon>
        <taxon>eudicotyledons</taxon>
        <taxon>Gunneridae</taxon>
        <taxon>Pentapetalae</taxon>
        <taxon>rosids</taxon>
        <taxon>fabids</taxon>
        <taxon>Fabales</taxon>
        <taxon>Fabaceae</taxon>
        <taxon>Papilionoideae</taxon>
        <taxon>50 kb inversion clade</taxon>
        <taxon>dalbergioids sensu lato</taxon>
        <taxon>Dalbergieae</taxon>
        <taxon>Pterocarpus clade</taxon>
        <taxon>Stylosanthes</taxon>
    </lineage>
</organism>
<gene>
    <name evidence="2" type="ORF">PIB30_111435</name>
</gene>
<feature type="region of interest" description="Disordered" evidence="1">
    <location>
        <begin position="32"/>
        <end position="71"/>
    </location>
</feature>
<proteinExistence type="predicted"/>
<sequence>MVRNSHLNFATLELSTQAHLGNYNFRRRYSSSISSARSKSGKNGQTVAEQRTVAKNRKPSKHTYIGDEPTATKARVHKTHKHAINHQKHIAKAFHTFLSETGIAERRGHELMRRLATRNPTSLGTSPNM</sequence>
<dbReference type="Proteomes" id="UP001341840">
    <property type="component" value="Unassembled WGS sequence"/>
</dbReference>
<evidence type="ECO:0000256" key="1">
    <source>
        <dbReference type="SAM" id="MobiDB-lite"/>
    </source>
</evidence>
<accession>A0ABU6VYW3</accession>
<evidence type="ECO:0000313" key="2">
    <source>
        <dbReference type="EMBL" id="MED6178852.1"/>
    </source>
</evidence>
<comment type="caution">
    <text evidence="2">The sequence shown here is derived from an EMBL/GenBank/DDBJ whole genome shotgun (WGS) entry which is preliminary data.</text>
</comment>
<protein>
    <submittedName>
        <fullName evidence="2">Uncharacterized protein</fullName>
    </submittedName>
</protein>
<dbReference type="EMBL" id="JASCZI010158106">
    <property type="protein sequence ID" value="MED6178852.1"/>
    <property type="molecule type" value="Genomic_DNA"/>
</dbReference>
<feature type="non-terminal residue" evidence="2">
    <location>
        <position position="129"/>
    </location>
</feature>